<evidence type="ECO:0000313" key="3">
    <source>
        <dbReference type="Proteomes" id="UP000887159"/>
    </source>
</evidence>
<evidence type="ECO:0000256" key="1">
    <source>
        <dbReference type="SAM" id="MobiDB-lite"/>
    </source>
</evidence>
<evidence type="ECO:0000313" key="2">
    <source>
        <dbReference type="EMBL" id="GFY16379.1"/>
    </source>
</evidence>
<feature type="region of interest" description="Disordered" evidence="1">
    <location>
        <begin position="1"/>
        <end position="20"/>
    </location>
</feature>
<organism evidence="2 3">
    <name type="scientific">Trichonephila clavipes</name>
    <name type="common">Golden silk orbweaver</name>
    <name type="synonym">Nephila clavipes</name>
    <dbReference type="NCBI Taxonomy" id="2585209"/>
    <lineage>
        <taxon>Eukaryota</taxon>
        <taxon>Metazoa</taxon>
        <taxon>Ecdysozoa</taxon>
        <taxon>Arthropoda</taxon>
        <taxon>Chelicerata</taxon>
        <taxon>Arachnida</taxon>
        <taxon>Araneae</taxon>
        <taxon>Araneomorphae</taxon>
        <taxon>Entelegynae</taxon>
        <taxon>Araneoidea</taxon>
        <taxon>Nephilidae</taxon>
        <taxon>Trichonephila</taxon>
    </lineage>
</organism>
<proteinExistence type="predicted"/>
<dbReference type="AlphaFoldDB" id="A0A8X6SME3"/>
<name>A0A8X6SME3_TRICX</name>
<comment type="caution">
    <text evidence="2">The sequence shown here is derived from an EMBL/GenBank/DDBJ whole genome shotgun (WGS) entry which is preliminary data.</text>
</comment>
<feature type="compositionally biased region" description="Basic and acidic residues" evidence="1">
    <location>
        <begin position="1"/>
        <end position="16"/>
    </location>
</feature>
<dbReference type="Proteomes" id="UP000887159">
    <property type="component" value="Unassembled WGS sequence"/>
</dbReference>
<accession>A0A8X6SME3</accession>
<dbReference type="EMBL" id="BMAU01021338">
    <property type="protein sequence ID" value="GFY16379.1"/>
    <property type="molecule type" value="Genomic_DNA"/>
</dbReference>
<protein>
    <submittedName>
        <fullName evidence="2">Uncharacterized protein</fullName>
    </submittedName>
</protein>
<keyword evidence="3" id="KW-1185">Reference proteome</keyword>
<sequence>MGRTILLERRQSESVGRRNSRTTFLRSDWPRPFARREVGVEMDWVDPKINDPRQGDLEFKFQRSHAKIGGRKQTNGATGKGLVTKMSKLHRAQAERHRTIEKLSNSAKSRVIAYADGYYYSNLDKDGAGIYFIHPNGELASYRIPTGRQYRKFEKHCSSLSFTDAVALVRRKLTFRSVKKHYISELNCNRVILATKATTTYKTL</sequence>
<reference evidence="2" key="1">
    <citation type="submission" date="2020-08" db="EMBL/GenBank/DDBJ databases">
        <title>Multicomponent nature underlies the extraordinary mechanical properties of spider dragline silk.</title>
        <authorList>
            <person name="Kono N."/>
            <person name="Nakamura H."/>
            <person name="Mori M."/>
            <person name="Yoshida Y."/>
            <person name="Ohtoshi R."/>
            <person name="Malay A.D."/>
            <person name="Moran D.A.P."/>
            <person name="Tomita M."/>
            <person name="Numata K."/>
            <person name="Arakawa K."/>
        </authorList>
    </citation>
    <scope>NUCLEOTIDE SEQUENCE</scope>
</reference>
<gene>
    <name evidence="2" type="ORF">TNCV_2350231</name>
</gene>